<evidence type="ECO:0000313" key="3">
    <source>
        <dbReference type="EMBL" id="GAA1504889.1"/>
    </source>
</evidence>
<dbReference type="SUPFAM" id="SSF56059">
    <property type="entry name" value="Glutathione synthetase ATP-binding domain-like"/>
    <property type="match status" value="1"/>
</dbReference>
<evidence type="ECO:0000256" key="1">
    <source>
        <dbReference type="PROSITE-ProRule" id="PRU00409"/>
    </source>
</evidence>
<dbReference type="Pfam" id="PF18604">
    <property type="entry name" value="PreAtp-grasp"/>
    <property type="match status" value="1"/>
</dbReference>
<dbReference type="EMBL" id="BAAAPF010000367">
    <property type="protein sequence ID" value="GAA1504889.1"/>
    <property type="molecule type" value="Genomic_DNA"/>
</dbReference>
<name>A0ABN1ZUG2_9ACTN</name>
<dbReference type="Proteomes" id="UP001500443">
    <property type="component" value="Unassembled WGS sequence"/>
</dbReference>
<keyword evidence="4" id="KW-1185">Reference proteome</keyword>
<gene>
    <name evidence="3" type="ORF">GCM10009802_61310</name>
</gene>
<keyword evidence="1" id="KW-0547">Nucleotide-binding</keyword>
<comment type="caution">
    <text evidence="3">The sequence shown here is derived from an EMBL/GenBank/DDBJ whole genome shotgun (WGS) entry which is preliminary data.</text>
</comment>
<sequence length="464" mass="48715">MTGSPPAGDFMSGVRRACTGDPGTPLVLLGNIEVERDWARGEPGVPAVGDDAPSAVVARMDEFALLLGGADDHVVLKSAPDPGYLDYLRGLGLDLPHVQVTDRCRPAVPVTAEALDSPALLARLRPLGAAGVRLLPHGISAAEEELCRRAGLAPALPPAALAKRVNSKVYSRRVTAELGVPLAEGWECESVAEFEAVVEKAAARIADGAVVGVKDAYGVSGKGIVVADRARRLEQLVRMVRRRAERTGDDRLAVVVEVWADKSADLNYHLTVGRDGSVRFDFVKEALTAGGVHKGHRFPARLTPGQLAAVEDTARLLGRRLAADGYHGPVGVDALVRADGSLLPVLEINARNNMSTYQTRLQERCVPAGAVVVARQYDVRLPAPVPFGRLAAALGPLLFDRAAGRGALPDSHATVNAAFTGPAAPPAAPADGRFHFLLVAPGQAAADALDAEVAARLTEFGDVR</sequence>
<proteinExistence type="predicted"/>
<protein>
    <submittedName>
        <fullName evidence="3">ATP-grasp domain-containing protein</fullName>
    </submittedName>
</protein>
<dbReference type="InterPro" id="IPR040754">
    <property type="entry name" value="PreAtp-grasp"/>
</dbReference>
<dbReference type="RefSeq" id="WP_344294592.1">
    <property type="nucleotide sequence ID" value="NZ_BAAAPF010000367.1"/>
</dbReference>
<dbReference type="Gene3D" id="3.30.470.20">
    <property type="entry name" value="ATP-grasp fold, B domain"/>
    <property type="match status" value="1"/>
</dbReference>
<reference evidence="3 4" key="1">
    <citation type="journal article" date="2019" name="Int. J. Syst. Evol. Microbiol.">
        <title>The Global Catalogue of Microorganisms (GCM) 10K type strain sequencing project: providing services to taxonomists for standard genome sequencing and annotation.</title>
        <authorList>
            <consortium name="The Broad Institute Genomics Platform"/>
            <consortium name="The Broad Institute Genome Sequencing Center for Infectious Disease"/>
            <person name="Wu L."/>
            <person name="Ma J."/>
        </authorList>
    </citation>
    <scope>NUCLEOTIDE SEQUENCE [LARGE SCALE GENOMIC DNA]</scope>
    <source>
        <strain evidence="3 4">JCM 15481</strain>
    </source>
</reference>
<dbReference type="InterPro" id="IPR011761">
    <property type="entry name" value="ATP-grasp"/>
</dbReference>
<organism evidence="3 4">
    <name type="scientific">Streptomyces synnematoformans</name>
    <dbReference type="NCBI Taxonomy" id="415721"/>
    <lineage>
        <taxon>Bacteria</taxon>
        <taxon>Bacillati</taxon>
        <taxon>Actinomycetota</taxon>
        <taxon>Actinomycetes</taxon>
        <taxon>Kitasatosporales</taxon>
        <taxon>Streptomycetaceae</taxon>
        <taxon>Streptomyces</taxon>
    </lineage>
</organism>
<dbReference type="PROSITE" id="PS50975">
    <property type="entry name" value="ATP_GRASP"/>
    <property type="match status" value="1"/>
</dbReference>
<evidence type="ECO:0000313" key="4">
    <source>
        <dbReference type="Proteomes" id="UP001500443"/>
    </source>
</evidence>
<evidence type="ECO:0000259" key="2">
    <source>
        <dbReference type="PROSITE" id="PS50975"/>
    </source>
</evidence>
<feature type="domain" description="ATP-grasp" evidence="2">
    <location>
        <begin position="172"/>
        <end position="377"/>
    </location>
</feature>
<keyword evidence="1" id="KW-0067">ATP-binding</keyword>
<accession>A0ABN1ZUG2</accession>